<keyword evidence="1" id="KW-0472">Membrane</keyword>
<name>A0A0R2ZSP2_9PSED</name>
<sequence>MSFFLVYTVVWFVGGLVTLGLRLFAEYVKLDSLESCFSQNEKVRDTKRFWGRNQPIDRFYRMLQIYEFLSDSKRHVEAGIVTEAELKSIPLSLRRWVLWPFYLTYIWGGATIVWCVWFWWFDIQI</sequence>
<evidence type="ECO:0000313" key="4">
    <source>
        <dbReference type="Proteomes" id="UP000052019"/>
    </source>
</evidence>
<dbReference type="PATRIC" id="fig|200450.4.peg.3572"/>
<proteinExistence type="predicted"/>
<keyword evidence="1" id="KW-0812">Transmembrane</keyword>
<feature type="transmembrane region" description="Helical" evidence="1">
    <location>
        <begin position="6"/>
        <end position="25"/>
    </location>
</feature>
<organism evidence="2 4">
    <name type="scientific">Pseudomonas trivialis</name>
    <dbReference type="NCBI Taxonomy" id="200450"/>
    <lineage>
        <taxon>Bacteria</taxon>
        <taxon>Pseudomonadati</taxon>
        <taxon>Pseudomonadota</taxon>
        <taxon>Gammaproteobacteria</taxon>
        <taxon>Pseudomonadales</taxon>
        <taxon>Pseudomonadaceae</taxon>
        <taxon>Pseudomonas</taxon>
    </lineage>
</organism>
<dbReference type="EMBL" id="LT629760">
    <property type="protein sequence ID" value="SDT00871.1"/>
    <property type="molecule type" value="Genomic_DNA"/>
</dbReference>
<evidence type="ECO:0000313" key="5">
    <source>
        <dbReference type="Proteomes" id="UP000183126"/>
    </source>
</evidence>
<reference evidence="2 4" key="1">
    <citation type="submission" date="2015-02" db="EMBL/GenBank/DDBJ databases">
        <title>Two Pseudomonas sp. nov. isolated from raw milk.</title>
        <authorList>
            <person name="Wenning M."/>
            <person name="von Neubeck M."/>
            <person name="Huptas C."/>
            <person name="Scherer S."/>
        </authorList>
    </citation>
    <scope>NUCLEOTIDE SEQUENCE [LARGE SCALE GENOMIC DNA]</scope>
    <source>
        <strain evidence="2 4">DSM 14937</strain>
    </source>
</reference>
<gene>
    <name evidence="3" type="ORF">SAMN04490205_4408</name>
    <name evidence="2" type="ORF">TU79_07805</name>
</gene>
<dbReference type="OrthoDB" id="7004700at2"/>
<dbReference type="RefSeq" id="WP_057007452.1">
    <property type="nucleotide sequence ID" value="NZ_JYLK01000004.1"/>
</dbReference>
<dbReference type="Proteomes" id="UP000183126">
    <property type="component" value="Chromosome I"/>
</dbReference>
<accession>A0A0R2ZSP2</accession>
<keyword evidence="5" id="KW-1185">Reference proteome</keyword>
<evidence type="ECO:0000313" key="3">
    <source>
        <dbReference type="EMBL" id="SDT00871.1"/>
    </source>
</evidence>
<evidence type="ECO:0000256" key="1">
    <source>
        <dbReference type="SAM" id="Phobius"/>
    </source>
</evidence>
<protein>
    <submittedName>
        <fullName evidence="2">Uncharacterized protein</fullName>
    </submittedName>
</protein>
<dbReference type="EMBL" id="JYLK01000004">
    <property type="protein sequence ID" value="KRP61265.1"/>
    <property type="molecule type" value="Genomic_DNA"/>
</dbReference>
<feature type="transmembrane region" description="Helical" evidence="1">
    <location>
        <begin position="96"/>
        <end position="120"/>
    </location>
</feature>
<dbReference type="AlphaFoldDB" id="A0A0R2ZSP2"/>
<reference evidence="3 5" key="2">
    <citation type="submission" date="2016-10" db="EMBL/GenBank/DDBJ databases">
        <authorList>
            <person name="Varghese N."/>
            <person name="Submissions S."/>
        </authorList>
    </citation>
    <scope>NUCLEOTIDE SEQUENCE [LARGE SCALE GENOMIC DNA]</scope>
    <source>
        <strain evidence="3 5">BS3111</strain>
    </source>
</reference>
<keyword evidence="1" id="KW-1133">Transmembrane helix</keyword>
<dbReference type="Proteomes" id="UP000052019">
    <property type="component" value="Unassembled WGS sequence"/>
</dbReference>
<evidence type="ECO:0000313" key="2">
    <source>
        <dbReference type="EMBL" id="KRP61265.1"/>
    </source>
</evidence>